<dbReference type="AlphaFoldDB" id="A0A9W9ZRW7"/>
<proteinExistence type="predicted"/>
<feature type="region of interest" description="Disordered" evidence="3">
    <location>
        <begin position="87"/>
        <end position="129"/>
    </location>
</feature>
<organism evidence="5 6">
    <name type="scientific">Desmophyllum pertusum</name>
    <dbReference type="NCBI Taxonomy" id="174260"/>
    <lineage>
        <taxon>Eukaryota</taxon>
        <taxon>Metazoa</taxon>
        <taxon>Cnidaria</taxon>
        <taxon>Anthozoa</taxon>
        <taxon>Hexacorallia</taxon>
        <taxon>Scleractinia</taxon>
        <taxon>Caryophylliina</taxon>
        <taxon>Caryophylliidae</taxon>
        <taxon>Desmophyllum</taxon>
    </lineage>
</organism>
<keyword evidence="1" id="KW-0800">Toxin</keyword>
<dbReference type="GO" id="GO:0090729">
    <property type="term" value="F:toxin activity"/>
    <property type="evidence" value="ECO:0007669"/>
    <property type="project" value="UniProtKB-KW"/>
</dbReference>
<reference evidence="5" key="1">
    <citation type="submission" date="2023-01" db="EMBL/GenBank/DDBJ databases">
        <title>Genome assembly of the deep-sea coral Lophelia pertusa.</title>
        <authorList>
            <person name="Herrera S."/>
            <person name="Cordes E."/>
        </authorList>
    </citation>
    <scope>NUCLEOTIDE SEQUENCE</scope>
    <source>
        <strain evidence="5">USNM1676648</strain>
        <tissue evidence="5">Polyp</tissue>
    </source>
</reference>
<evidence type="ECO:0000259" key="4">
    <source>
        <dbReference type="PROSITE" id="PS51670"/>
    </source>
</evidence>
<dbReference type="Proteomes" id="UP001163046">
    <property type="component" value="Unassembled WGS sequence"/>
</dbReference>
<feature type="region of interest" description="Disordered" evidence="3">
    <location>
        <begin position="262"/>
        <end position="327"/>
    </location>
</feature>
<feature type="region of interest" description="Disordered" evidence="3">
    <location>
        <begin position="690"/>
        <end position="713"/>
    </location>
</feature>
<sequence length="755" mass="83129">MRIRTDATHNNRRIPPSNLTGKKFNLPGATYFDDATDANENYRANYKEKPTAGTLSSMLNEMQGIYPDPEMSAVLGDEVNLNVDEISGSSDKLKNKGSYRQSSMTELKKDPKGPQHPKSTADEISQQEITSNKTRYFNNLNVHKQGVEHTVEKMATNLLPNFRGQNSSVLEVKNSTSSDDLAWAGQKVYTTSAASMPEPLQDHNVINTDNTIIQKPNGLKVSVPLQIKILPIPVVQIQTFPVQTIKILQSLFGKLGTSHSTLDAKKQSTRKQSHTSVNSKGNDVQQVQDHIQVSDGTDKPFAPTVNNLQNDSKQEQTNFKQSKLQQDDISKQISHSQMLPSLIKKIKPIKTEQPSNVMGKSSNLQSTNALQLSRQDNATGATLSHTISMRRKNFTGTQNKLPVRLGNVLSTANSPADNIQYSESASNKPLSTSAVKFMCGNMICAILRSLTSNTPKGANLPTHKKGPTLSLKPSHTSNLTDPTSSGFHPNSSATIHSPDTTKTKSAEPLLSSPAVGERLANGTLCCSLSQQTNNSTTSITPKKRGTTYRHLITTSKANIRIIPSTSNAKVYKKHTFSASKVKTSHNLFIALKRARTQDPSIKKGMAFTITEDRRRPIWIQQSDPLDMLPPKSDLPIPDEDDFLVGPCKDYDPRCPSLAMAGWCDSPPSFNEEINYRDYCMASCGFCKNHQRDGRTHDASKKTENTGDYGFPEYNESTPSDTLVPDILIKIGVILMAVTAHRKLGLSARIWQNEIG</sequence>
<feature type="compositionally biased region" description="Polar residues" evidence="3">
    <location>
        <begin position="471"/>
        <end position="498"/>
    </location>
</feature>
<evidence type="ECO:0000313" key="6">
    <source>
        <dbReference type="Proteomes" id="UP001163046"/>
    </source>
</evidence>
<feature type="compositionally biased region" description="Polar residues" evidence="3">
    <location>
        <begin position="274"/>
        <end position="295"/>
    </location>
</feature>
<comment type="caution">
    <text evidence="2">Lacks conserved residue(s) required for the propagation of feature annotation.</text>
</comment>
<feature type="region of interest" description="Disordered" evidence="3">
    <location>
        <begin position="1"/>
        <end position="21"/>
    </location>
</feature>
<evidence type="ECO:0000313" key="5">
    <source>
        <dbReference type="EMBL" id="KAJ7385823.1"/>
    </source>
</evidence>
<feature type="domain" description="ShKT" evidence="4">
    <location>
        <begin position="647"/>
        <end position="686"/>
    </location>
</feature>
<evidence type="ECO:0000256" key="3">
    <source>
        <dbReference type="SAM" id="MobiDB-lite"/>
    </source>
</evidence>
<evidence type="ECO:0000256" key="2">
    <source>
        <dbReference type="PROSITE-ProRule" id="PRU01005"/>
    </source>
</evidence>
<accession>A0A9W9ZRW7</accession>
<feature type="region of interest" description="Disordered" evidence="3">
    <location>
        <begin position="453"/>
        <end position="508"/>
    </location>
</feature>
<gene>
    <name evidence="5" type="ORF">OS493_013857</name>
</gene>
<comment type="caution">
    <text evidence="5">The sequence shown here is derived from an EMBL/GenBank/DDBJ whole genome shotgun (WGS) entry which is preliminary data.</text>
</comment>
<dbReference type="InterPro" id="IPR003582">
    <property type="entry name" value="ShKT_dom"/>
</dbReference>
<feature type="compositionally biased region" description="Polar residues" evidence="3">
    <location>
        <begin position="304"/>
        <end position="324"/>
    </location>
</feature>
<dbReference type="PROSITE" id="PS51670">
    <property type="entry name" value="SHKT"/>
    <property type="match status" value="1"/>
</dbReference>
<name>A0A9W9ZRW7_9CNID</name>
<dbReference type="EMBL" id="MU825879">
    <property type="protein sequence ID" value="KAJ7385823.1"/>
    <property type="molecule type" value="Genomic_DNA"/>
</dbReference>
<keyword evidence="6" id="KW-1185">Reference proteome</keyword>
<evidence type="ECO:0000256" key="1">
    <source>
        <dbReference type="ARBA" id="ARBA00022656"/>
    </source>
</evidence>
<feature type="compositionally biased region" description="Basic and acidic residues" evidence="3">
    <location>
        <begin position="690"/>
        <end position="704"/>
    </location>
</feature>
<protein>
    <recommendedName>
        <fullName evidence="4">ShKT domain-containing protein</fullName>
    </recommendedName>
</protein>